<sequence length="237" mass="25795">MNSEVLEIMFHHGRNFEKGKDRRPLAPPIKRKPRNLQTKRRKDADEGTSSSKKSKPSSTMKRHLRQFTCKYCLQKGHTKRGCEKKRAFDAAVAAKATEATKDPKNTTAQATAIATTVATLDGTATATTSTTTATDTDTATTTNNIPATSTAVSTGHALEIDLSQSSCSELEDSQKLTEATAKLVETLEKLTPRRISPPPTSSTAVDPMKEASSTTAPHFTNFMKFVSTPGFKHPRKK</sequence>
<feature type="compositionally biased region" description="Basic residues" evidence="1">
    <location>
        <begin position="29"/>
        <end position="41"/>
    </location>
</feature>
<evidence type="ECO:0000256" key="1">
    <source>
        <dbReference type="SAM" id="MobiDB-lite"/>
    </source>
</evidence>
<gene>
    <name evidence="2" type="ORF">Ahy_A06g029202</name>
</gene>
<evidence type="ECO:0008006" key="4">
    <source>
        <dbReference type="Google" id="ProtNLM"/>
    </source>
</evidence>
<accession>A0A445CST7</accession>
<keyword evidence="3" id="KW-1185">Reference proteome</keyword>
<evidence type="ECO:0000313" key="2">
    <source>
        <dbReference type="EMBL" id="RYR53953.1"/>
    </source>
</evidence>
<proteinExistence type="predicted"/>
<feature type="region of interest" description="Disordered" evidence="1">
    <location>
        <begin position="127"/>
        <end position="146"/>
    </location>
</feature>
<feature type="compositionally biased region" description="Basic residues" evidence="1">
    <location>
        <begin position="52"/>
        <end position="62"/>
    </location>
</feature>
<comment type="caution">
    <text evidence="2">The sequence shown here is derived from an EMBL/GenBank/DDBJ whole genome shotgun (WGS) entry which is preliminary data.</text>
</comment>
<feature type="compositionally biased region" description="Basic and acidic residues" evidence="1">
    <location>
        <begin position="14"/>
        <end position="24"/>
    </location>
</feature>
<organism evidence="2 3">
    <name type="scientific">Arachis hypogaea</name>
    <name type="common">Peanut</name>
    <dbReference type="NCBI Taxonomy" id="3818"/>
    <lineage>
        <taxon>Eukaryota</taxon>
        <taxon>Viridiplantae</taxon>
        <taxon>Streptophyta</taxon>
        <taxon>Embryophyta</taxon>
        <taxon>Tracheophyta</taxon>
        <taxon>Spermatophyta</taxon>
        <taxon>Magnoliopsida</taxon>
        <taxon>eudicotyledons</taxon>
        <taxon>Gunneridae</taxon>
        <taxon>Pentapetalae</taxon>
        <taxon>rosids</taxon>
        <taxon>fabids</taxon>
        <taxon>Fabales</taxon>
        <taxon>Fabaceae</taxon>
        <taxon>Papilionoideae</taxon>
        <taxon>50 kb inversion clade</taxon>
        <taxon>dalbergioids sensu lato</taxon>
        <taxon>Dalbergieae</taxon>
        <taxon>Pterocarpus clade</taxon>
        <taxon>Arachis</taxon>
    </lineage>
</organism>
<evidence type="ECO:0000313" key="3">
    <source>
        <dbReference type="Proteomes" id="UP000289738"/>
    </source>
</evidence>
<name>A0A445CST7_ARAHY</name>
<dbReference type="AlphaFoldDB" id="A0A445CST7"/>
<dbReference type="Proteomes" id="UP000289738">
    <property type="component" value="Chromosome A06"/>
</dbReference>
<feature type="region of interest" description="Disordered" evidence="1">
    <location>
        <begin position="189"/>
        <end position="216"/>
    </location>
</feature>
<reference evidence="2 3" key="1">
    <citation type="submission" date="2019-01" db="EMBL/GenBank/DDBJ databases">
        <title>Sequencing of cultivated peanut Arachis hypogaea provides insights into genome evolution and oil improvement.</title>
        <authorList>
            <person name="Chen X."/>
        </authorList>
    </citation>
    <scope>NUCLEOTIDE SEQUENCE [LARGE SCALE GENOMIC DNA]</scope>
    <source>
        <strain evidence="3">cv. Fuhuasheng</strain>
        <tissue evidence="2">Leaves</tissue>
    </source>
</reference>
<feature type="region of interest" description="Disordered" evidence="1">
    <location>
        <begin position="1"/>
        <end position="62"/>
    </location>
</feature>
<dbReference type="EMBL" id="SDMP01000006">
    <property type="protein sequence ID" value="RYR53953.1"/>
    <property type="molecule type" value="Genomic_DNA"/>
</dbReference>
<protein>
    <recommendedName>
        <fullName evidence="4">CCHC-type domain-containing protein</fullName>
    </recommendedName>
</protein>